<proteinExistence type="predicted"/>
<dbReference type="Proteomes" id="UP000283975">
    <property type="component" value="Unassembled WGS sequence"/>
</dbReference>
<evidence type="ECO:0000313" key="1">
    <source>
        <dbReference type="EMBL" id="RHC55958.1"/>
    </source>
</evidence>
<sequence length="89" mass="10156">MMKMGICMSNLTNLWDYRDRGMEVFPVNFPSLDGRGYAVVRLDNLNWQGVRDVFYLNIQDLLKGTKSPEEVAKAIDETCNAALEQGRPK</sequence>
<name>A0A414AVY6_9FIRM</name>
<dbReference type="AlphaFoldDB" id="A0A414AVY6"/>
<evidence type="ECO:0000313" key="2">
    <source>
        <dbReference type="Proteomes" id="UP000283975"/>
    </source>
</evidence>
<dbReference type="RefSeq" id="WP_002566001.1">
    <property type="nucleotide sequence ID" value="NZ_CABKUK010000002.1"/>
</dbReference>
<comment type="caution">
    <text evidence="1">The sequence shown here is derived from an EMBL/GenBank/DDBJ whole genome shotgun (WGS) entry which is preliminary data.</text>
</comment>
<protein>
    <submittedName>
        <fullName evidence="1">Uncharacterized protein</fullName>
    </submittedName>
</protein>
<dbReference type="EMBL" id="QSHZ01000011">
    <property type="protein sequence ID" value="RHC55958.1"/>
    <property type="molecule type" value="Genomic_DNA"/>
</dbReference>
<gene>
    <name evidence="1" type="ORF">DW839_12405</name>
</gene>
<organism evidence="1 2">
    <name type="scientific">Enterocloster bolteae</name>
    <dbReference type="NCBI Taxonomy" id="208479"/>
    <lineage>
        <taxon>Bacteria</taxon>
        <taxon>Bacillati</taxon>
        <taxon>Bacillota</taxon>
        <taxon>Clostridia</taxon>
        <taxon>Lachnospirales</taxon>
        <taxon>Lachnospiraceae</taxon>
        <taxon>Enterocloster</taxon>
    </lineage>
</organism>
<dbReference type="KEGG" id="cbol:CGC65_09630"/>
<accession>A0A414AVY6</accession>
<reference evidence="1 2" key="1">
    <citation type="submission" date="2018-08" db="EMBL/GenBank/DDBJ databases">
        <title>A genome reference for cultivated species of the human gut microbiota.</title>
        <authorList>
            <person name="Zou Y."/>
            <person name="Xue W."/>
            <person name="Luo G."/>
        </authorList>
    </citation>
    <scope>NUCLEOTIDE SEQUENCE [LARGE SCALE GENOMIC DNA]</scope>
    <source>
        <strain evidence="1 2">AM35-14</strain>
    </source>
</reference>